<feature type="transmembrane region" description="Helical" evidence="1">
    <location>
        <begin position="79"/>
        <end position="99"/>
    </location>
</feature>
<organism evidence="2 3">
    <name type="scientific">Streptococcus himalayensis</name>
    <dbReference type="NCBI Taxonomy" id="1888195"/>
    <lineage>
        <taxon>Bacteria</taxon>
        <taxon>Bacillati</taxon>
        <taxon>Bacillota</taxon>
        <taxon>Bacilli</taxon>
        <taxon>Lactobacillales</taxon>
        <taxon>Streptococcaceae</taxon>
        <taxon>Streptococcus</taxon>
    </lineage>
</organism>
<dbReference type="Pfam" id="PF22564">
    <property type="entry name" value="HAAS"/>
    <property type="match status" value="1"/>
</dbReference>
<evidence type="ECO:0000313" key="3">
    <source>
        <dbReference type="Proteomes" id="UP000660801"/>
    </source>
</evidence>
<keyword evidence="3" id="KW-1185">Reference proteome</keyword>
<dbReference type="RefSeq" id="WP_068990311.1">
    <property type="nucleotide sequence ID" value="NZ_BMJN01000001.1"/>
</dbReference>
<evidence type="ECO:0008006" key="4">
    <source>
        <dbReference type="Google" id="ProtNLM"/>
    </source>
</evidence>
<feature type="transmembrane region" description="Helical" evidence="1">
    <location>
        <begin position="149"/>
        <end position="175"/>
    </location>
</feature>
<keyword evidence="1" id="KW-1133">Transmembrane helix</keyword>
<name>A0A917EE95_9STRE</name>
<feature type="transmembrane region" description="Helical" evidence="1">
    <location>
        <begin position="106"/>
        <end position="137"/>
    </location>
</feature>
<protein>
    <recommendedName>
        <fullName evidence="4">DUF1700 domain-containing protein</fullName>
    </recommendedName>
</protein>
<dbReference type="EMBL" id="BMJN01000001">
    <property type="protein sequence ID" value="GGE23375.1"/>
    <property type="molecule type" value="Genomic_DNA"/>
</dbReference>
<accession>A0A917EE95</accession>
<proteinExistence type="predicted"/>
<reference evidence="2" key="1">
    <citation type="journal article" date="2014" name="Int. J. Syst. Evol. Microbiol.">
        <title>Complete genome sequence of Corynebacterium casei LMG S-19264T (=DSM 44701T), isolated from a smear-ripened cheese.</title>
        <authorList>
            <consortium name="US DOE Joint Genome Institute (JGI-PGF)"/>
            <person name="Walter F."/>
            <person name="Albersmeier A."/>
            <person name="Kalinowski J."/>
            <person name="Ruckert C."/>
        </authorList>
    </citation>
    <scope>NUCLEOTIDE SEQUENCE</scope>
    <source>
        <strain evidence="2">CGMCC 1.15533</strain>
    </source>
</reference>
<sequence length="198" mass="21483">MTRDDYLAELKKYLKKLPAKDYEEAMDYFTEYFDEVGPEGEGAAMKELGTPKEAAHDVLHNLLEEKVNSDEPEQQKQSFLIALLALFAAPVAIPMAIGIAGGFIGLILGILAIAASICFTIGALSFTAFLIGASLIWESFTVLLATSSSAFALGLGLGLFAIGAGLLAFLADFYIIKGSKWTLLKVIQWISQRRRKNA</sequence>
<keyword evidence="1" id="KW-0472">Membrane</keyword>
<comment type="caution">
    <text evidence="2">The sequence shown here is derived from an EMBL/GenBank/DDBJ whole genome shotgun (WGS) entry which is preliminary data.</text>
</comment>
<evidence type="ECO:0000313" key="2">
    <source>
        <dbReference type="EMBL" id="GGE23375.1"/>
    </source>
</evidence>
<gene>
    <name evidence="2" type="ORF">GCM10011510_00550</name>
</gene>
<dbReference type="Proteomes" id="UP000660801">
    <property type="component" value="Unassembled WGS sequence"/>
</dbReference>
<reference evidence="2" key="2">
    <citation type="submission" date="2020-09" db="EMBL/GenBank/DDBJ databases">
        <authorList>
            <person name="Sun Q."/>
            <person name="Zhou Y."/>
        </authorList>
    </citation>
    <scope>NUCLEOTIDE SEQUENCE</scope>
    <source>
        <strain evidence="2">CGMCC 1.15533</strain>
    </source>
</reference>
<evidence type="ECO:0000256" key="1">
    <source>
        <dbReference type="SAM" id="Phobius"/>
    </source>
</evidence>
<keyword evidence="1" id="KW-0812">Transmembrane</keyword>
<dbReference type="AlphaFoldDB" id="A0A917EE95"/>
<dbReference type="OrthoDB" id="95800at2"/>